<evidence type="ECO:0000256" key="3">
    <source>
        <dbReference type="ARBA" id="ARBA00022505"/>
    </source>
</evidence>
<dbReference type="PANTHER" id="PTHR42781:SF4">
    <property type="entry name" value="SPERMIDINE_PUTRESCINE IMPORT ATP-BINDING PROTEIN POTA"/>
    <property type="match status" value="1"/>
</dbReference>
<organism evidence="14 15">
    <name type="scientific">Natranaeroarchaeum aerophilus</name>
    <dbReference type="NCBI Taxonomy" id="2917711"/>
    <lineage>
        <taxon>Archaea</taxon>
        <taxon>Methanobacteriati</taxon>
        <taxon>Methanobacteriota</taxon>
        <taxon>Stenosarchaea group</taxon>
        <taxon>Halobacteria</taxon>
        <taxon>Halobacteriales</taxon>
        <taxon>Natronoarchaeaceae</taxon>
        <taxon>Natranaeroarchaeum</taxon>
    </lineage>
</organism>
<dbReference type="Proteomes" id="UP001202674">
    <property type="component" value="Unassembled WGS sequence"/>
</dbReference>
<sequence length="398" mass="43132">MTLAIDGLSKRYGDEHALEDVSLSVESGELVALLGPSGCGKTTLVQAVAGHLSPTTGTVTLRDTDVTDRPPERRRVGVVFQQSTLFPHMTVAENVAYGLKGHGIASDRRDERVREYLDLVGLDGRDGAYPSELSGGQQRRVELARALAPQPDVLLLDEPLSALDRSLRTRLRDEIGRIQRETGVTTLFVTHDQEEAMALADRLVVMNDGQVAGVGQPRELYESPSTEFVAEFLGRTNILEGAICGADPATLSVAGRPGRVRQPVPSDADRAVTIHARPRHLALSGRDDARRTDASSMEQNSVLSFPVTVSRVIDRGTRYDLVCRTDEDVEFVVERRSDPPSVGEPRWLSISVDDLLLFDAETGKRIPTGAVESIRGFATQSEGAGGDAEEDALSSDVR</sequence>
<keyword evidence="2" id="KW-0813">Transport</keyword>
<keyword evidence="5 14" id="KW-0067">ATP-binding</keyword>
<comment type="similarity">
    <text evidence="6">Belongs to the ABC transporter superfamily. Sulfate/tungstate importer (TC 3.A.1.6) family.</text>
</comment>
<evidence type="ECO:0000256" key="11">
    <source>
        <dbReference type="ARBA" id="ARBA00057369"/>
    </source>
</evidence>
<dbReference type="InterPro" id="IPR013611">
    <property type="entry name" value="Transp-assoc_OB_typ2"/>
</dbReference>
<dbReference type="AlphaFoldDB" id="A0AAE3FTK6"/>
<evidence type="ECO:0000256" key="2">
    <source>
        <dbReference type="ARBA" id="ARBA00022448"/>
    </source>
</evidence>
<dbReference type="InterPro" id="IPR008995">
    <property type="entry name" value="Mo/tungstate-bd_C_term_dom"/>
</dbReference>
<dbReference type="FunFam" id="3.40.50.300:FF:000425">
    <property type="entry name" value="Probable ABC transporter, ATP-binding subunit"/>
    <property type="match status" value="1"/>
</dbReference>
<comment type="subcellular location">
    <subcellularLocation>
        <location evidence="1">Cell membrane</location>
        <topology evidence="1">Peripheral membrane protein</topology>
    </subcellularLocation>
</comment>
<dbReference type="InterPro" id="IPR017871">
    <property type="entry name" value="ABC_transporter-like_CS"/>
</dbReference>
<dbReference type="GO" id="GO:0005524">
    <property type="term" value="F:ATP binding"/>
    <property type="evidence" value="ECO:0007669"/>
    <property type="project" value="UniProtKB-KW"/>
</dbReference>
<evidence type="ECO:0000256" key="9">
    <source>
        <dbReference type="ARBA" id="ARBA00041133"/>
    </source>
</evidence>
<dbReference type="Pfam" id="PF00005">
    <property type="entry name" value="ABC_tran"/>
    <property type="match status" value="1"/>
</dbReference>
<comment type="function">
    <text evidence="11">Part of the ABC transporter complex WtpABC involved in molybdate/tungstate import. Responsible for energy coupling to the transport system.</text>
</comment>
<feature type="region of interest" description="Disordered" evidence="12">
    <location>
        <begin position="376"/>
        <end position="398"/>
    </location>
</feature>
<dbReference type="EMBL" id="JAKRVY010000012">
    <property type="protein sequence ID" value="MCL9815078.1"/>
    <property type="molecule type" value="Genomic_DNA"/>
</dbReference>
<dbReference type="PANTHER" id="PTHR42781">
    <property type="entry name" value="SPERMIDINE/PUTRESCINE IMPORT ATP-BINDING PROTEIN POTA"/>
    <property type="match status" value="1"/>
</dbReference>
<dbReference type="InterPro" id="IPR003593">
    <property type="entry name" value="AAA+_ATPase"/>
</dbReference>
<evidence type="ECO:0000256" key="10">
    <source>
        <dbReference type="ARBA" id="ARBA00047936"/>
    </source>
</evidence>
<comment type="subunit">
    <text evidence="7">The complex is composed of two ATP-binding proteins (WtpC), two transmembrane proteins (WtpB) and a solute-binding protein (WtpA).</text>
</comment>
<dbReference type="PROSITE" id="PS50893">
    <property type="entry name" value="ABC_TRANSPORTER_2"/>
    <property type="match status" value="1"/>
</dbReference>
<dbReference type="EC" id="7.3.2.6" evidence="8"/>
<feature type="domain" description="ABC transporter" evidence="13">
    <location>
        <begin position="3"/>
        <end position="233"/>
    </location>
</feature>
<evidence type="ECO:0000256" key="1">
    <source>
        <dbReference type="ARBA" id="ARBA00004202"/>
    </source>
</evidence>
<dbReference type="GO" id="GO:0016887">
    <property type="term" value="F:ATP hydrolysis activity"/>
    <property type="evidence" value="ECO:0007669"/>
    <property type="project" value="InterPro"/>
</dbReference>
<feature type="compositionally biased region" description="Acidic residues" evidence="12">
    <location>
        <begin position="387"/>
        <end position="398"/>
    </location>
</feature>
<evidence type="ECO:0000256" key="7">
    <source>
        <dbReference type="ARBA" id="ARBA00038781"/>
    </source>
</evidence>
<dbReference type="Gene3D" id="2.40.50.100">
    <property type="match status" value="1"/>
</dbReference>
<evidence type="ECO:0000256" key="8">
    <source>
        <dbReference type="ARBA" id="ARBA00039025"/>
    </source>
</evidence>
<dbReference type="SUPFAM" id="SSF50331">
    <property type="entry name" value="MOP-like"/>
    <property type="match status" value="1"/>
</dbReference>
<dbReference type="SMART" id="SM00382">
    <property type="entry name" value="AAA"/>
    <property type="match status" value="1"/>
</dbReference>
<proteinExistence type="inferred from homology"/>
<protein>
    <recommendedName>
        <fullName evidence="9">Molybdate/tungstate import ATP-binding protein WtpC</fullName>
        <ecNumber evidence="8">7.3.2.6</ecNumber>
    </recommendedName>
</protein>
<keyword evidence="15" id="KW-1185">Reference proteome</keyword>
<dbReference type="InterPro" id="IPR003439">
    <property type="entry name" value="ABC_transporter-like_ATP-bd"/>
</dbReference>
<comment type="caution">
    <text evidence="14">The sequence shown here is derived from an EMBL/GenBank/DDBJ whole genome shotgun (WGS) entry which is preliminary data.</text>
</comment>
<dbReference type="SUPFAM" id="SSF52540">
    <property type="entry name" value="P-loop containing nucleoside triphosphate hydrolases"/>
    <property type="match status" value="1"/>
</dbReference>
<dbReference type="GO" id="GO:0043190">
    <property type="term" value="C:ATP-binding cassette (ABC) transporter complex"/>
    <property type="evidence" value="ECO:0007669"/>
    <property type="project" value="InterPro"/>
</dbReference>
<gene>
    <name evidence="14" type="ORF">AArcSt11_15595</name>
</gene>
<dbReference type="RefSeq" id="WP_250598457.1">
    <property type="nucleotide sequence ID" value="NZ_JAKRVY010000012.1"/>
</dbReference>
<evidence type="ECO:0000313" key="14">
    <source>
        <dbReference type="EMBL" id="MCL9815078.1"/>
    </source>
</evidence>
<evidence type="ECO:0000256" key="4">
    <source>
        <dbReference type="ARBA" id="ARBA00022741"/>
    </source>
</evidence>
<dbReference type="Gene3D" id="3.40.50.300">
    <property type="entry name" value="P-loop containing nucleotide triphosphate hydrolases"/>
    <property type="match status" value="1"/>
</dbReference>
<accession>A0AAE3FTK6</accession>
<evidence type="ECO:0000313" key="15">
    <source>
        <dbReference type="Proteomes" id="UP001202674"/>
    </source>
</evidence>
<evidence type="ECO:0000256" key="12">
    <source>
        <dbReference type="SAM" id="MobiDB-lite"/>
    </source>
</evidence>
<dbReference type="InterPro" id="IPR027417">
    <property type="entry name" value="P-loop_NTPase"/>
</dbReference>
<keyword evidence="3" id="KW-0500">Molybdenum</keyword>
<comment type="catalytic activity">
    <reaction evidence="10">
        <text>tungstate(in) + ATP + H2O = tungstate(out) + ADP + phosphate + H(+)</text>
        <dbReference type="Rhea" id="RHEA:35027"/>
        <dbReference type="ChEBI" id="CHEBI:15377"/>
        <dbReference type="ChEBI" id="CHEBI:15378"/>
        <dbReference type="ChEBI" id="CHEBI:30616"/>
        <dbReference type="ChEBI" id="CHEBI:43474"/>
        <dbReference type="ChEBI" id="CHEBI:46502"/>
        <dbReference type="ChEBI" id="CHEBI:456216"/>
        <dbReference type="EC" id="7.3.2.6"/>
    </reaction>
</comment>
<dbReference type="Pfam" id="PF08402">
    <property type="entry name" value="TOBE_2"/>
    <property type="match status" value="1"/>
</dbReference>
<keyword evidence="4" id="KW-0547">Nucleotide-binding</keyword>
<dbReference type="PROSITE" id="PS00211">
    <property type="entry name" value="ABC_TRANSPORTER_1"/>
    <property type="match status" value="1"/>
</dbReference>
<reference evidence="14 15" key="1">
    <citation type="journal article" date="2022" name="Syst. Appl. Microbiol.">
        <title>Natronocalculus amylovorans gen. nov., sp. nov., and Natranaeroarchaeum aerophilus sp. nov., dominant culturable amylolytic natronoarchaea from hypersaline soda lakes in southwestern Siberia.</title>
        <authorList>
            <person name="Sorokin D.Y."/>
            <person name="Elcheninov A.G."/>
            <person name="Khizhniak T.V."/>
            <person name="Koenen M."/>
            <person name="Bale N.J."/>
            <person name="Damste J.S.S."/>
            <person name="Kublanov I.V."/>
        </authorList>
    </citation>
    <scope>NUCLEOTIDE SEQUENCE [LARGE SCALE GENOMIC DNA]</scope>
    <source>
        <strain evidence="14 15">AArc-St1-1</strain>
    </source>
</reference>
<dbReference type="GO" id="GO:1901238">
    <property type="term" value="F:ABC-type tungstate transporter activity"/>
    <property type="evidence" value="ECO:0007669"/>
    <property type="project" value="UniProtKB-EC"/>
</dbReference>
<evidence type="ECO:0000259" key="13">
    <source>
        <dbReference type="PROSITE" id="PS50893"/>
    </source>
</evidence>
<name>A0AAE3FTK6_9EURY</name>
<evidence type="ECO:0000256" key="6">
    <source>
        <dbReference type="ARBA" id="ARBA00038307"/>
    </source>
</evidence>
<evidence type="ECO:0000256" key="5">
    <source>
        <dbReference type="ARBA" id="ARBA00022840"/>
    </source>
</evidence>
<dbReference type="InterPro" id="IPR050093">
    <property type="entry name" value="ABC_SmlMolc_Importer"/>
</dbReference>